<dbReference type="Pfam" id="PF03765">
    <property type="entry name" value="CRAL_TRIO_N"/>
    <property type="match status" value="1"/>
</dbReference>
<dbReference type="Pfam" id="PF25562">
    <property type="entry name" value="CNBH_CNNM2_C"/>
    <property type="match status" value="1"/>
</dbReference>
<evidence type="ECO:0000256" key="7">
    <source>
        <dbReference type="ARBA" id="ARBA00022989"/>
    </source>
</evidence>
<dbReference type="InterPro" id="IPR057492">
    <property type="entry name" value="Ig_CNNM1/2/4_N"/>
</dbReference>
<dbReference type="CDD" id="cd00170">
    <property type="entry name" value="SEC14"/>
    <property type="match status" value="1"/>
</dbReference>
<dbReference type="CDD" id="cd04590">
    <property type="entry name" value="CBS_pair_CorC_HlyC_assoc"/>
    <property type="match status" value="1"/>
</dbReference>
<feature type="domain" description="CBS" evidence="17">
    <location>
        <begin position="710"/>
        <end position="773"/>
    </location>
</feature>
<dbReference type="InterPro" id="IPR000644">
    <property type="entry name" value="CBS_dom"/>
</dbReference>
<feature type="compositionally biased region" description="Polar residues" evidence="14">
    <location>
        <begin position="1205"/>
        <end position="1215"/>
    </location>
</feature>
<dbReference type="InterPro" id="IPR045095">
    <property type="entry name" value="ACDP"/>
</dbReference>
<comment type="similarity">
    <text evidence="2 13">Belongs to the ACDP family.</text>
</comment>
<feature type="domain" description="CBS" evidence="17">
    <location>
        <begin position="778"/>
        <end position="844"/>
    </location>
</feature>
<dbReference type="InterPro" id="IPR002550">
    <property type="entry name" value="CNNM"/>
</dbReference>
<dbReference type="SUPFAM" id="SSF54631">
    <property type="entry name" value="CBS-domain pair"/>
    <property type="match status" value="1"/>
</dbReference>
<evidence type="ECO:0000256" key="9">
    <source>
        <dbReference type="ARBA" id="ARBA00023122"/>
    </source>
</evidence>
<evidence type="ECO:0000256" key="14">
    <source>
        <dbReference type="SAM" id="MobiDB-lite"/>
    </source>
</evidence>
<feature type="domain" description="CNNM transmembrane" evidence="18">
    <location>
        <begin position="511"/>
        <end position="691"/>
    </location>
</feature>
<dbReference type="Gene3D" id="3.10.580.10">
    <property type="entry name" value="CBS-domain"/>
    <property type="match status" value="1"/>
</dbReference>
<dbReference type="Proteomes" id="UP001311232">
    <property type="component" value="Unassembled WGS sequence"/>
</dbReference>
<organism evidence="19 20">
    <name type="scientific">Crenichthys baileyi</name>
    <name type="common">White River springfish</name>
    <dbReference type="NCBI Taxonomy" id="28760"/>
    <lineage>
        <taxon>Eukaryota</taxon>
        <taxon>Metazoa</taxon>
        <taxon>Chordata</taxon>
        <taxon>Craniata</taxon>
        <taxon>Vertebrata</taxon>
        <taxon>Euteleostomi</taxon>
        <taxon>Actinopterygii</taxon>
        <taxon>Neopterygii</taxon>
        <taxon>Teleostei</taxon>
        <taxon>Neoteleostei</taxon>
        <taxon>Acanthomorphata</taxon>
        <taxon>Ovalentaria</taxon>
        <taxon>Atherinomorphae</taxon>
        <taxon>Cyprinodontiformes</taxon>
        <taxon>Goodeidae</taxon>
        <taxon>Crenichthys</taxon>
    </lineage>
</organism>
<evidence type="ECO:0000256" key="13">
    <source>
        <dbReference type="RuleBase" id="RU369091"/>
    </source>
</evidence>
<evidence type="ECO:0000256" key="1">
    <source>
        <dbReference type="ARBA" id="ARBA00004651"/>
    </source>
</evidence>
<evidence type="ECO:0000259" key="15">
    <source>
        <dbReference type="PROSITE" id="PS50191"/>
    </source>
</evidence>
<feature type="domain" description="CRAL-TRIO" evidence="15">
    <location>
        <begin position="77"/>
        <end position="250"/>
    </location>
</feature>
<reference evidence="19 20" key="1">
    <citation type="submission" date="2021-06" db="EMBL/GenBank/DDBJ databases">
        <authorList>
            <person name="Palmer J.M."/>
        </authorList>
    </citation>
    <scope>NUCLEOTIDE SEQUENCE [LARGE SCALE GENOMIC DNA]</scope>
    <source>
        <strain evidence="19 20">MEX-2019</strain>
        <tissue evidence="19">Muscle</tissue>
    </source>
</reference>
<keyword evidence="9 11" id="KW-0129">CBS domain</keyword>
<dbReference type="PANTHER" id="PTHR12064">
    <property type="entry name" value="METAL TRANSPORTER CNNM"/>
    <property type="match status" value="1"/>
</dbReference>
<sequence length="1244" mass="138889">MSGRFGDLSPKQAESLSEFRERIQDVLPSLPAQHDHYLLRWLRARNFNVQKSENMIRKHVEFRKQMKVDTIITDWKPPEVIEKYVSGGMCGYDREGSPIWYDVIGPLDPKGLLLSATKQDFLKTKIRHIEMLQRECRRQSEKLGKNIESITLIYDCEGLGLKHIWKPAIETYGEVLTMYEDNYPEGLKRVLLIKAPKLFPMAYNLIKHFLCEETRRKIMVLGSNWQEVLRKHIDPDQLPVVYGGTLTDPDGDPSCRTMINYGGTVPKLYYVQESVKVEYDSSVTVGRGSSLQLEYDVPAPSSLLRWQFASDGADIGFGVYRRTKDGRSQKVAEMMQVLPSERYNAHLVPEDSCLTCNEPGVYVLCFDNSYSILQSKKVTEESTVQLRFYGVQLHSGAWTQIRFTELADGGGGDEEEEDEREEAVAAARGGSGIMDTPDRTCVDFTKDIKIESYMNVTSRGTSGVLSVHVKPLRKSEPQKEYALCTLSEDGTRWVLLGESDGRVLVVEEKKSLLPMWLQAILISCLLVLSGMFSGLNLGLMALDPMELRIVQSCGTDKEKKYARKIEPIRSKGNYLLCSLLLGNVLVNTTLTILLDDLIGSGLGAVVASTIGIVIIGEIVPQALCSRHGLAVGANTIMVTKFFMLLTFPLSFPISKLLDVLLGQEIGTVYNREKLVGMLRVTEPYNDLDKEELNMIQGALELRNKTVEDVMTPLGNCFMIQADAVLDFNTMSEIMESGYTRIPVYDEERSNIVDILYVKDLAFVDPDDCSNLKTITKFYNHPVHFVFHDTKLDAMLEEFKKGKSHLAIVQKVNNEGEGDPFYEVLGLVTLEDVIEEIIKSEILDESDLYTDNRNKKKVDPHKNKRDFSAFKYEGDSKVKITPQLMLAAHRFLATEVNLFTPFQITEKVLLRILRHPEVIQELKFNENDKRSPLHFLYQKGKPVDYFVLLLQGRVEVEAGNENMKFETGPFSYYGVMALSTPSLAVTPPFSPSVASPPPRRLSLKRFSLFSRFPEFRSPSHGGNLNRSASLSCTERAQESGSISGSNTQIPGTPFQYIPDFSVRALSDLQYVKVTRAHYQNALLASRLDSTPQSPEGSHARLDISISLPPLTPPEPKTPLALATPPVKHPSSNAQPTPQSARATFTIGSTGRRPSQVLPQATPPPSNHISLSSVSTAPCALNPAVSSSLSSKSQQSPPSDGLDNGPGETTTLLSEQPNCVGPRRPSYTQPSQHVHTISHAHTESTI</sequence>
<evidence type="ECO:0000313" key="19">
    <source>
        <dbReference type="EMBL" id="KAK5606618.1"/>
    </source>
</evidence>
<evidence type="ECO:0000256" key="6">
    <source>
        <dbReference type="ARBA" id="ARBA00022737"/>
    </source>
</evidence>
<evidence type="ECO:0000256" key="2">
    <source>
        <dbReference type="ARBA" id="ARBA00010484"/>
    </source>
</evidence>
<evidence type="ECO:0000256" key="8">
    <source>
        <dbReference type="ARBA" id="ARBA00023065"/>
    </source>
</evidence>
<dbReference type="InterPro" id="IPR036598">
    <property type="entry name" value="GOLD_dom_sf"/>
</dbReference>
<dbReference type="SUPFAM" id="SSF101576">
    <property type="entry name" value="Supernatant protein factor (SPF), C-terminal domain"/>
    <property type="match status" value="1"/>
</dbReference>
<keyword evidence="5 12" id="KW-0812">Transmembrane</keyword>
<keyword evidence="3" id="KW-0813">Transport</keyword>
<comment type="subcellular location">
    <subcellularLocation>
        <location evidence="1 13">Cell membrane</location>
        <topology evidence="1 13">Multi-pass membrane protein</topology>
    </subcellularLocation>
</comment>
<dbReference type="Gene3D" id="2.60.120.680">
    <property type="entry name" value="GOLD domain"/>
    <property type="match status" value="1"/>
</dbReference>
<dbReference type="Gene3D" id="3.40.525.10">
    <property type="entry name" value="CRAL-TRIO lipid binding domain"/>
    <property type="match status" value="1"/>
</dbReference>
<evidence type="ECO:0000313" key="20">
    <source>
        <dbReference type="Proteomes" id="UP001311232"/>
    </source>
</evidence>
<name>A0AAV9RBY0_9TELE</name>
<dbReference type="InterPro" id="IPR001251">
    <property type="entry name" value="CRAL-TRIO_dom"/>
</dbReference>
<evidence type="ECO:0000256" key="5">
    <source>
        <dbReference type="ARBA" id="ARBA00022692"/>
    </source>
</evidence>
<dbReference type="GO" id="GO:0015095">
    <property type="term" value="F:magnesium ion transmembrane transporter activity"/>
    <property type="evidence" value="ECO:0007669"/>
    <property type="project" value="TreeGrafter"/>
</dbReference>
<dbReference type="PROSITE" id="PS50866">
    <property type="entry name" value="GOLD"/>
    <property type="match status" value="1"/>
</dbReference>
<dbReference type="EMBL" id="JAHHUM010002059">
    <property type="protein sequence ID" value="KAK5606618.1"/>
    <property type="molecule type" value="Genomic_DNA"/>
</dbReference>
<dbReference type="PRINTS" id="PR00180">
    <property type="entry name" value="CRETINALDHBP"/>
</dbReference>
<feature type="transmembrane region" description="Helical" evidence="13">
    <location>
        <begin position="573"/>
        <end position="594"/>
    </location>
</feature>
<dbReference type="InterPro" id="IPR011074">
    <property type="entry name" value="CRAL/TRIO_N_dom"/>
</dbReference>
<keyword evidence="20" id="KW-1185">Reference proteome</keyword>
<dbReference type="Pfam" id="PF25511">
    <property type="entry name" value="Ig_CNNM4_N"/>
    <property type="match status" value="1"/>
</dbReference>
<evidence type="ECO:0000259" key="18">
    <source>
        <dbReference type="PROSITE" id="PS51846"/>
    </source>
</evidence>
<dbReference type="SUPFAM" id="SSF52087">
    <property type="entry name" value="CRAL/TRIO domain"/>
    <property type="match status" value="1"/>
</dbReference>
<evidence type="ECO:0000256" key="11">
    <source>
        <dbReference type="PROSITE-ProRule" id="PRU00703"/>
    </source>
</evidence>
<dbReference type="InterPro" id="IPR036865">
    <property type="entry name" value="CRAL-TRIO_dom_sf"/>
</dbReference>
<gene>
    <name evidence="19" type="ORF">CRENBAI_017885</name>
</gene>
<feature type="compositionally biased region" description="Polar residues" evidence="14">
    <location>
        <begin position="1019"/>
        <end position="1047"/>
    </location>
</feature>
<keyword evidence="10 12" id="KW-0472">Membrane</keyword>
<dbReference type="InterPro" id="IPR046342">
    <property type="entry name" value="CBS_dom_sf"/>
</dbReference>
<evidence type="ECO:0000256" key="4">
    <source>
        <dbReference type="ARBA" id="ARBA00022475"/>
    </source>
</evidence>
<feature type="compositionally biased region" description="Low complexity" evidence="14">
    <location>
        <begin position="1184"/>
        <end position="1197"/>
    </location>
</feature>
<dbReference type="InterPro" id="IPR036273">
    <property type="entry name" value="CRAL/TRIO_N_dom_sf"/>
</dbReference>
<keyword evidence="7 12" id="KW-1133">Transmembrane helix</keyword>
<protein>
    <recommendedName>
        <fullName evidence="13">Metal transporter</fullName>
    </recommendedName>
</protein>
<feature type="region of interest" description="Disordered" evidence="14">
    <location>
        <begin position="1103"/>
        <end position="1244"/>
    </location>
</feature>
<evidence type="ECO:0000259" key="17">
    <source>
        <dbReference type="PROSITE" id="PS51371"/>
    </source>
</evidence>
<feature type="region of interest" description="Disordered" evidence="14">
    <location>
        <begin position="1017"/>
        <end position="1047"/>
    </location>
</feature>
<feature type="compositionally biased region" description="Polar residues" evidence="14">
    <location>
        <begin position="1224"/>
        <end position="1233"/>
    </location>
</feature>
<feature type="compositionally biased region" description="Polar residues" evidence="14">
    <location>
        <begin position="1165"/>
        <end position="1174"/>
    </location>
</feature>
<dbReference type="Pfam" id="PF01595">
    <property type="entry name" value="CNNM"/>
    <property type="match status" value="1"/>
</dbReference>
<evidence type="ECO:0000256" key="10">
    <source>
        <dbReference type="ARBA" id="ARBA00023136"/>
    </source>
</evidence>
<feature type="domain" description="GOLD" evidence="16">
    <location>
        <begin position="272"/>
        <end position="384"/>
    </location>
</feature>
<dbReference type="GO" id="GO:0015081">
    <property type="term" value="F:sodium ion transmembrane transporter activity"/>
    <property type="evidence" value="ECO:0007669"/>
    <property type="project" value="TreeGrafter"/>
</dbReference>
<dbReference type="PANTHER" id="PTHR12064:SF26">
    <property type="entry name" value="METAL TRANSPORTER CNNM4"/>
    <property type="match status" value="1"/>
</dbReference>
<evidence type="ECO:0000256" key="12">
    <source>
        <dbReference type="PROSITE-ProRule" id="PRU01193"/>
    </source>
</evidence>
<keyword evidence="4" id="KW-1003">Cell membrane</keyword>
<dbReference type="PROSITE" id="PS50191">
    <property type="entry name" value="CRAL_TRIO"/>
    <property type="match status" value="1"/>
</dbReference>
<dbReference type="InterPro" id="IPR044751">
    <property type="entry name" value="Ion_transp-like_CBS"/>
</dbReference>
<dbReference type="FunFam" id="3.40.525.10:FF:000009">
    <property type="entry name" value="SEC14-like 2 (S. cerevisiae)"/>
    <property type="match status" value="1"/>
</dbReference>
<dbReference type="InterPro" id="IPR009038">
    <property type="entry name" value="GOLD_dom"/>
</dbReference>
<dbReference type="Pfam" id="PF00650">
    <property type="entry name" value="CRAL_TRIO"/>
    <property type="match status" value="1"/>
</dbReference>
<keyword evidence="6" id="KW-0677">Repeat</keyword>
<dbReference type="PROSITE" id="PS51846">
    <property type="entry name" value="CNNM"/>
    <property type="match status" value="1"/>
</dbReference>
<feature type="transmembrane region" description="Helical" evidence="13">
    <location>
        <begin position="600"/>
        <end position="619"/>
    </location>
</feature>
<evidence type="ECO:0000256" key="3">
    <source>
        <dbReference type="ARBA" id="ARBA00022448"/>
    </source>
</evidence>
<dbReference type="AlphaFoldDB" id="A0AAV9RBY0"/>
<dbReference type="SUPFAM" id="SSF46938">
    <property type="entry name" value="CRAL/TRIO N-terminal domain"/>
    <property type="match status" value="1"/>
</dbReference>
<dbReference type="FunFam" id="3.10.580.10:FF:000001">
    <property type="entry name" value="Putative metal transporter CNNM3 isoform 2"/>
    <property type="match status" value="1"/>
</dbReference>
<dbReference type="GO" id="GO:0010960">
    <property type="term" value="P:magnesium ion homeostasis"/>
    <property type="evidence" value="ECO:0007669"/>
    <property type="project" value="InterPro"/>
</dbReference>
<keyword evidence="8" id="KW-0406">Ion transport</keyword>
<accession>A0AAV9RBY0</accession>
<evidence type="ECO:0000259" key="16">
    <source>
        <dbReference type="PROSITE" id="PS50866"/>
    </source>
</evidence>
<dbReference type="Pfam" id="PF00571">
    <property type="entry name" value="CBS"/>
    <property type="match status" value="1"/>
</dbReference>
<dbReference type="GO" id="GO:0005886">
    <property type="term" value="C:plasma membrane"/>
    <property type="evidence" value="ECO:0007669"/>
    <property type="project" value="UniProtKB-SubCell"/>
</dbReference>
<proteinExistence type="inferred from homology"/>
<dbReference type="PROSITE" id="PS51371">
    <property type="entry name" value="CBS"/>
    <property type="match status" value="2"/>
</dbReference>
<dbReference type="SMART" id="SM00516">
    <property type="entry name" value="SEC14"/>
    <property type="match status" value="1"/>
</dbReference>
<feature type="transmembrane region" description="Helical" evidence="13">
    <location>
        <begin position="631"/>
        <end position="651"/>
    </location>
</feature>
<feature type="transmembrane region" description="Helical" evidence="13">
    <location>
        <begin position="515"/>
        <end position="539"/>
    </location>
</feature>
<comment type="caution">
    <text evidence="19">The sequence shown here is derived from an EMBL/GenBank/DDBJ whole genome shotgun (WGS) entry which is preliminary data.</text>
</comment>
<feature type="compositionally biased region" description="Polar residues" evidence="14">
    <location>
        <begin position="1128"/>
        <end position="1157"/>
    </location>
</feature>
<dbReference type="SMART" id="SM01100">
    <property type="entry name" value="CRAL_TRIO_N"/>
    <property type="match status" value="1"/>
</dbReference>
<comment type="function">
    <text evidence="13">Metal transporter.</text>
</comment>